<sequence>MPGPAPLMRFLRRRRRHAVASARPSVPVVPRWRVPLPHGRTESIRAMGTIAAPLLGGFSLAATAALVTAEAPPVLVDWALIAFVAAAVGFVFCVQFTAAGLGYAATPEERLMWFPSASSDAELMARVERVQAMDAELEVRYVYRARLTYRVGLVAFLAGIVLICIPDSLNWPRVAAATLAALALAIELVWLAANALGRYPQWLLPSDPKPDP</sequence>
<evidence type="ECO:0000256" key="1">
    <source>
        <dbReference type="SAM" id="Phobius"/>
    </source>
</evidence>
<keyword evidence="1" id="KW-0812">Transmembrane</keyword>
<feature type="transmembrane region" description="Helical" evidence="1">
    <location>
        <begin position="174"/>
        <end position="193"/>
    </location>
</feature>
<proteinExistence type="predicted"/>
<protein>
    <submittedName>
        <fullName evidence="2">Uncharacterized protein</fullName>
    </submittedName>
</protein>
<dbReference type="KEGG" id="ngv:CDO52_20815"/>
<feature type="transmembrane region" description="Helical" evidence="1">
    <location>
        <begin position="79"/>
        <end position="104"/>
    </location>
</feature>
<keyword evidence="3" id="KW-1185">Reference proteome</keyword>
<evidence type="ECO:0000313" key="2">
    <source>
        <dbReference type="EMBL" id="ASU84909.1"/>
    </source>
</evidence>
<name>A0A223S9Z5_9ACTN</name>
<accession>A0A223S9Z5</accession>
<gene>
    <name evidence="2" type="ORF">CDO52_20815</name>
</gene>
<dbReference type="AlphaFoldDB" id="A0A223S9Z5"/>
<reference evidence="2 3" key="1">
    <citation type="submission" date="2017-08" db="EMBL/GenBank/DDBJ databases">
        <title>The complete genome sequence of Nocardiopsis gilva YIM 90087.</title>
        <authorList>
            <person name="Yin M."/>
            <person name="Tang S."/>
        </authorList>
    </citation>
    <scope>NUCLEOTIDE SEQUENCE [LARGE SCALE GENOMIC DNA]</scope>
    <source>
        <strain evidence="2 3">YIM 90087</strain>
    </source>
</reference>
<dbReference type="Proteomes" id="UP000215005">
    <property type="component" value="Chromosome"/>
</dbReference>
<dbReference type="EMBL" id="CP022753">
    <property type="protein sequence ID" value="ASU84909.1"/>
    <property type="molecule type" value="Genomic_DNA"/>
</dbReference>
<keyword evidence="1" id="KW-0472">Membrane</keyword>
<feature type="transmembrane region" description="Helical" evidence="1">
    <location>
        <begin position="147"/>
        <end position="168"/>
    </location>
</feature>
<organism evidence="2 3">
    <name type="scientific">Nocardiopsis gilva YIM 90087</name>
    <dbReference type="NCBI Taxonomy" id="1235441"/>
    <lineage>
        <taxon>Bacteria</taxon>
        <taxon>Bacillati</taxon>
        <taxon>Actinomycetota</taxon>
        <taxon>Actinomycetes</taxon>
        <taxon>Streptosporangiales</taxon>
        <taxon>Nocardiopsidaceae</taxon>
        <taxon>Nocardiopsis</taxon>
    </lineage>
</organism>
<keyword evidence="1" id="KW-1133">Transmembrane helix</keyword>
<evidence type="ECO:0000313" key="3">
    <source>
        <dbReference type="Proteomes" id="UP000215005"/>
    </source>
</evidence>